<dbReference type="Pfam" id="PF09557">
    <property type="entry name" value="DUF2382"/>
    <property type="match status" value="1"/>
</dbReference>
<dbReference type="InterPro" id="IPR019060">
    <property type="entry name" value="DUF2382"/>
</dbReference>
<dbReference type="RefSeq" id="WP_106140630.1">
    <property type="nucleotide sequence ID" value="NZ_PVTE01000036.1"/>
</dbReference>
<dbReference type="EMBL" id="PVTE01000036">
    <property type="protein sequence ID" value="PRY25879.1"/>
    <property type="molecule type" value="Genomic_DNA"/>
</dbReference>
<evidence type="ECO:0000313" key="4">
    <source>
        <dbReference type="Proteomes" id="UP000238375"/>
    </source>
</evidence>
<name>A0A2T0RXG3_9BACT</name>
<protein>
    <submittedName>
        <fullName evidence="3">Uncharacterized protein (TIGR02271 family)</fullName>
    </submittedName>
</protein>
<reference evidence="3 4" key="1">
    <citation type="submission" date="2018-03" db="EMBL/GenBank/DDBJ databases">
        <title>Genomic Encyclopedia of Archaeal and Bacterial Type Strains, Phase II (KMG-II): from individual species to whole genera.</title>
        <authorList>
            <person name="Goeker M."/>
        </authorList>
    </citation>
    <scope>NUCLEOTIDE SEQUENCE [LARGE SCALE GENOMIC DNA]</scope>
    <source>
        <strain evidence="3 4">DSM 28354</strain>
    </source>
</reference>
<feature type="compositionally biased region" description="Basic and acidic residues" evidence="1">
    <location>
        <begin position="260"/>
        <end position="272"/>
    </location>
</feature>
<feature type="region of interest" description="Disordered" evidence="1">
    <location>
        <begin position="43"/>
        <end position="64"/>
    </location>
</feature>
<organism evidence="3 4">
    <name type="scientific">Spirosoma oryzae</name>
    <dbReference type="NCBI Taxonomy" id="1469603"/>
    <lineage>
        <taxon>Bacteria</taxon>
        <taxon>Pseudomonadati</taxon>
        <taxon>Bacteroidota</taxon>
        <taxon>Cytophagia</taxon>
        <taxon>Cytophagales</taxon>
        <taxon>Cytophagaceae</taxon>
        <taxon>Spirosoma</taxon>
    </lineage>
</organism>
<dbReference type="PANTHER" id="PTHR38463:SF1">
    <property type="entry name" value="STRESS RESPONSE PROTEIN YSNF"/>
    <property type="match status" value="1"/>
</dbReference>
<comment type="caution">
    <text evidence="3">The sequence shown here is derived from an EMBL/GenBank/DDBJ whole genome shotgun (WGS) entry which is preliminary data.</text>
</comment>
<accession>A0A2T0RXG3</accession>
<feature type="compositionally biased region" description="Acidic residues" evidence="1">
    <location>
        <begin position="273"/>
        <end position="282"/>
    </location>
</feature>
<evidence type="ECO:0000259" key="2">
    <source>
        <dbReference type="Pfam" id="PF09557"/>
    </source>
</evidence>
<evidence type="ECO:0000256" key="1">
    <source>
        <dbReference type="SAM" id="MobiDB-lite"/>
    </source>
</evidence>
<dbReference type="OrthoDB" id="581516at2"/>
<dbReference type="PANTHER" id="PTHR38463">
    <property type="entry name" value="STRESS RESPONSE PROTEIN YSNF"/>
    <property type="match status" value="1"/>
</dbReference>
<gene>
    <name evidence="3" type="ORF">CLV58_13614</name>
</gene>
<feature type="region of interest" description="Disordered" evidence="1">
    <location>
        <begin position="260"/>
        <end position="282"/>
    </location>
</feature>
<evidence type="ECO:0000313" key="3">
    <source>
        <dbReference type="EMBL" id="PRY25879.1"/>
    </source>
</evidence>
<dbReference type="Proteomes" id="UP000238375">
    <property type="component" value="Unassembled WGS sequence"/>
</dbReference>
<dbReference type="AlphaFoldDB" id="A0A2T0RXG3"/>
<dbReference type="InterPro" id="IPR052967">
    <property type="entry name" value="Stress_Response_Assoc"/>
</dbReference>
<feature type="domain" description="DUF2382" evidence="2">
    <location>
        <begin position="154"/>
        <end position="264"/>
    </location>
</feature>
<feature type="compositionally biased region" description="Polar residues" evidence="1">
    <location>
        <begin position="43"/>
        <end position="55"/>
    </location>
</feature>
<proteinExistence type="predicted"/>
<keyword evidence="4" id="KW-1185">Reference proteome</keyword>
<sequence length="282" mass="30575">MALTVLGVFDNASEARQAVENLVNAGITRQNIDLSLRSDSSAAYGDTTSNQYTTTRTDDDTESGSSIGNFFSSLFGDEDDDANRYARATESGSLVTVHVQTEDEAEKAANILDDAGAVNVNERTPVVDSLTNKPSASMGAALLDTDQPTGDQTIKVIEENLEVGKRTVETGGVRLRSRIVAKPVEESIRLREERVTVQRNAVNRPATAADLDAFTEGQVEMTEHQEVPVVSKTATVVEEISVGKDVTQRDEVVRDTVSKTEVDIDDTTKPQRDDDDVTYSTK</sequence>